<dbReference type="Proteomes" id="UP001303647">
    <property type="component" value="Unassembled WGS sequence"/>
</dbReference>
<reference evidence="4" key="1">
    <citation type="journal article" date="2023" name="Mol. Phylogenet. Evol.">
        <title>Genome-scale phylogeny and comparative genomics of the fungal order Sordariales.</title>
        <authorList>
            <person name="Hensen N."/>
            <person name="Bonometti L."/>
            <person name="Westerberg I."/>
            <person name="Brannstrom I.O."/>
            <person name="Guillou S."/>
            <person name="Cros-Aarteil S."/>
            <person name="Calhoun S."/>
            <person name="Haridas S."/>
            <person name="Kuo A."/>
            <person name="Mondo S."/>
            <person name="Pangilinan J."/>
            <person name="Riley R."/>
            <person name="LaButti K."/>
            <person name="Andreopoulos B."/>
            <person name="Lipzen A."/>
            <person name="Chen C."/>
            <person name="Yan M."/>
            <person name="Daum C."/>
            <person name="Ng V."/>
            <person name="Clum A."/>
            <person name="Steindorff A."/>
            <person name="Ohm R.A."/>
            <person name="Martin F."/>
            <person name="Silar P."/>
            <person name="Natvig D.O."/>
            <person name="Lalanne C."/>
            <person name="Gautier V."/>
            <person name="Ament-Velasquez S.L."/>
            <person name="Kruys A."/>
            <person name="Hutchinson M.I."/>
            <person name="Powell A.J."/>
            <person name="Barry K."/>
            <person name="Miller A.N."/>
            <person name="Grigoriev I.V."/>
            <person name="Debuchy R."/>
            <person name="Gladieux P."/>
            <person name="Hiltunen Thoren M."/>
            <person name="Johannesson H."/>
        </authorList>
    </citation>
    <scope>NUCLEOTIDE SEQUENCE</scope>
    <source>
        <strain evidence="4">CBS 359.72</strain>
    </source>
</reference>
<evidence type="ECO:0000256" key="2">
    <source>
        <dbReference type="ARBA" id="ARBA00022598"/>
    </source>
</evidence>
<dbReference type="InterPro" id="IPR020845">
    <property type="entry name" value="AMP-binding_CS"/>
</dbReference>
<keyword evidence="2" id="KW-0436">Ligase</keyword>
<dbReference type="EMBL" id="MU857629">
    <property type="protein sequence ID" value="KAK4248970.1"/>
    <property type="molecule type" value="Genomic_DNA"/>
</dbReference>
<dbReference type="GO" id="GO:0009898">
    <property type="term" value="C:cytoplasmic side of plasma membrane"/>
    <property type="evidence" value="ECO:0007669"/>
    <property type="project" value="TreeGrafter"/>
</dbReference>
<dbReference type="GO" id="GO:0005324">
    <property type="term" value="F:long-chain fatty acid transmembrane transporter activity"/>
    <property type="evidence" value="ECO:0007669"/>
    <property type="project" value="TreeGrafter"/>
</dbReference>
<proteinExistence type="inferred from homology"/>
<sequence length="579" mass="65007">MEYLASTTTALTIPLLLPITLYIDAKLHLAKDLGFLLRRVATNRAIHRAAAADRLSPYYLIERNALNPKLALKEAIWARDTSGSVSRYTFQDVLDKANQFAHWFASRGTMKGDLVGLYMLNSADFLFVWIGLLAIGAAPAMLNYHLRGDALAHCLRISGARLVVVDGEEQAWERVGEVHRGQRVSVEFVKLKDVKRDATGMRTERLPDEMRSGIKVTHPMALFYTSGTTGRPKGCPLAVAAAFGNTTLSDSGSEPRYCGISAIGQLIAGNTVCVAPRFSASNFWRDVRDSGATWFVYVGETLRYLLAAPPSPLDKQHNVHSIFGNGLRPDVWHRFCERFGITQVFEIYNSSEGMLALYNASLNDYTAHAVGHHGFLQRWKFRRDYVPVAVDVETGDIVRNPKTGFAYRMPYEVGGEILVRLVSEKQFLGYWCDPKATGKKIVRDVFENGDCYYRTGDALRRDGEGRWFFVDRHDGKAGAAAIYLDPNVNDMFDHRDFLRYARTHLPKFAVPLFLRHVQAPFSTHNNKQNKLPLKHAGVDPDKMATGDKLFWIEGHGKGATYIPFTRRDWAKLQAGKAKL</sequence>
<evidence type="ECO:0000259" key="3">
    <source>
        <dbReference type="Pfam" id="PF00501"/>
    </source>
</evidence>
<dbReference type="GO" id="GO:0004467">
    <property type="term" value="F:long-chain fatty acid-CoA ligase activity"/>
    <property type="evidence" value="ECO:0007669"/>
    <property type="project" value="TreeGrafter"/>
</dbReference>
<reference evidence="4" key="2">
    <citation type="submission" date="2023-05" db="EMBL/GenBank/DDBJ databases">
        <authorList>
            <consortium name="Lawrence Berkeley National Laboratory"/>
            <person name="Steindorff A."/>
            <person name="Hensen N."/>
            <person name="Bonometti L."/>
            <person name="Westerberg I."/>
            <person name="Brannstrom I.O."/>
            <person name="Guillou S."/>
            <person name="Cros-Aarteil S."/>
            <person name="Calhoun S."/>
            <person name="Haridas S."/>
            <person name="Kuo A."/>
            <person name="Mondo S."/>
            <person name="Pangilinan J."/>
            <person name="Riley R."/>
            <person name="Labutti K."/>
            <person name="Andreopoulos B."/>
            <person name="Lipzen A."/>
            <person name="Chen C."/>
            <person name="Yanf M."/>
            <person name="Daum C."/>
            <person name="Ng V."/>
            <person name="Clum A."/>
            <person name="Ohm R."/>
            <person name="Martin F."/>
            <person name="Silar P."/>
            <person name="Natvig D."/>
            <person name="Lalanne C."/>
            <person name="Gautier V."/>
            <person name="Ament-Velasquez S.L."/>
            <person name="Kruys A."/>
            <person name="Hutchinson M.I."/>
            <person name="Powell A.J."/>
            <person name="Barry K."/>
            <person name="Miller A.N."/>
            <person name="Grigoriev I.V."/>
            <person name="Debuchy R."/>
            <person name="Gladieux P."/>
            <person name="Thoren M.H."/>
            <person name="Johannesson H."/>
        </authorList>
    </citation>
    <scope>NUCLEOTIDE SEQUENCE</scope>
    <source>
        <strain evidence="4">CBS 359.72</strain>
    </source>
</reference>
<evidence type="ECO:0000313" key="4">
    <source>
        <dbReference type="EMBL" id="KAK4248970.1"/>
    </source>
</evidence>
<dbReference type="GO" id="GO:0044539">
    <property type="term" value="P:long-chain fatty acid import into cell"/>
    <property type="evidence" value="ECO:0007669"/>
    <property type="project" value="TreeGrafter"/>
</dbReference>
<dbReference type="GO" id="GO:0005811">
    <property type="term" value="C:lipid droplet"/>
    <property type="evidence" value="ECO:0007669"/>
    <property type="project" value="TreeGrafter"/>
</dbReference>
<protein>
    <submittedName>
        <fullName evidence="4">Isopenicillin N epimerase component 1</fullName>
    </submittedName>
</protein>
<evidence type="ECO:0000313" key="5">
    <source>
        <dbReference type="Proteomes" id="UP001303647"/>
    </source>
</evidence>
<dbReference type="SUPFAM" id="SSF56801">
    <property type="entry name" value="Acetyl-CoA synthetase-like"/>
    <property type="match status" value="1"/>
</dbReference>
<dbReference type="PANTHER" id="PTHR43107:SF6">
    <property type="entry name" value="ACYL-COA SYNTHETASE FAMILY PROTEIN (CEFD1), PUTATIVE (AFU_ORTHOLOGUE AFUA_6G03630)-RELATED"/>
    <property type="match status" value="1"/>
</dbReference>
<dbReference type="AlphaFoldDB" id="A0AAN7CV97"/>
<dbReference type="InterPro" id="IPR000873">
    <property type="entry name" value="AMP-dep_synth/lig_dom"/>
</dbReference>
<dbReference type="InterPro" id="IPR042099">
    <property type="entry name" value="ANL_N_sf"/>
</dbReference>
<dbReference type="PANTHER" id="PTHR43107">
    <property type="entry name" value="LONG-CHAIN FATTY ACID TRANSPORT PROTEIN"/>
    <property type="match status" value="1"/>
</dbReference>
<name>A0AAN7CV97_9PEZI</name>
<accession>A0AAN7CV97</accession>
<evidence type="ECO:0000256" key="1">
    <source>
        <dbReference type="ARBA" id="ARBA00006432"/>
    </source>
</evidence>
<feature type="domain" description="AMP-dependent synthetase/ligase" evidence="3">
    <location>
        <begin position="83"/>
        <end position="431"/>
    </location>
</feature>
<dbReference type="Gene3D" id="3.40.50.12780">
    <property type="entry name" value="N-terminal domain of ligase-like"/>
    <property type="match status" value="1"/>
</dbReference>
<organism evidence="4 5">
    <name type="scientific">Corynascus novoguineensis</name>
    <dbReference type="NCBI Taxonomy" id="1126955"/>
    <lineage>
        <taxon>Eukaryota</taxon>
        <taxon>Fungi</taxon>
        <taxon>Dikarya</taxon>
        <taxon>Ascomycota</taxon>
        <taxon>Pezizomycotina</taxon>
        <taxon>Sordariomycetes</taxon>
        <taxon>Sordariomycetidae</taxon>
        <taxon>Sordariales</taxon>
        <taxon>Chaetomiaceae</taxon>
        <taxon>Corynascus</taxon>
    </lineage>
</organism>
<gene>
    <name evidence="4" type="ORF">C7999DRAFT_30499</name>
</gene>
<comment type="similarity">
    <text evidence="1">Belongs to the ATP-dependent AMP-binding enzyme family.</text>
</comment>
<dbReference type="PROSITE" id="PS00455">
    <property type="entry name" value="AMP_BINDING"/>
    <property type="match status" value="1"/>
</dbReference>
<comment type="caution">
    <text evidence="4">The sequence shown here is derived from an EMBL/GenBank/DDBJ whole genome shotgun (WGS) entry which is preliminary data.</text>
</comment>
<keyword evidence="5" id="KW-1185">Reference proteome</keyword>
<dbReference type="GO" id="GO:0005777">
    <property type="term" value="C:peroxisome"/>
    <property type="evidence" value="ECO:0007669"/>
    <property type="project" value="TreeGrafter"/>
</dbReference>
<dbReference type="Pfam" id="PF00501">
    <property type="entry name" value="AMP-binding"/>
    <property type="match status" value="1"/>
</dbReference>